<comment type="caution">
    <text evidence="1">The sequence shown here is derived from an EMBL/GenBank/DDBJ whole genome shotgun (WGS) entry which is preliminary data.</text>
</comment>
<protein>
    <submittedName>
        <fullName evidence="1">Uncharacterized protein</fullName>
    </submittedName>
</protein>
<dbReference type="AlphaFoldDB" id="A0AAV1Z3H7"/>
<organism evidence="1 2">
    <name type="scientific">Larinioides sclopetarius</name>
    <dbReference type="NCBI Taxonomy" id="280406"/>
    <lineage>
        <taxon>Eukaryota</taxon>
        <taxon>Metazoa</taxon>
        <taxon>Ecdysozoa</taxon>
        <taxon>Arthropoda</taxon>
        <taxon>Chelicerata</taxon>
        <taxon>Arachnida</taxon>
        <taxon>Araneae</taxon>
        <taxon>Araneomorphae</taxon>
        <taxon>Entelegynae</taxon>
        <taxon>Araneoidea</taxon>
        <taxon>Araneidae</taxon>
        <taxon>Larinioides</taxon>
    </lineage>
</organism>
<gene>
    <name evidence="1" type="ORF">LARSCL_LOCUS2247</name>
</gene>
<accession>A0AAV1Z3H7</accession>
<dbReference type="EMBL" id="CAXIEN010000015">
    <property type="protein sequence ID" value="CAL1264953.1"/>
    <property type="molecule type" value="Genomic_DNA"/>
</dbReference>
<dbReference type="Proteomes" id="UP001497382">
    <property type="component" value="Unassembled WGS sequence"/>
</dbReference>
<feature type="non-terminal residue" evidence="1">
    <location>
        <position position="1"/>
    </location>
</feature>
<proteinExistence type="predicted"/>
<reference evidence="1 2" key="1">
    <citation type="submission" date="2024-04" db="EMBL/GenBank/DDBJ databases">
        <authorList>
            <person name="Rising A."/>
            <person name="Reimegard J."/>
            <person name="Sonavane S."/>
            <person name="Akerstrom W."/>
            <person name="Nylinder S."/>
            <person name="Hedman E."/>
            <person name="Kallberg Y."/>
        </authorList>
    </citation>
    <scope>NUCLEOTIDE SEQUENCE [LARGE SCALE GENOMIC DNA]</scope>
</reference>
<sequence length="163" mass="18741">LVAESEYLQYPCPSHTTYLSVLKPPIKRYRKKNGNFEDGVLLCLLYPASCHSATDEGCQRERHALPETIHDAAESTDECLEQNLSPRKFQCATNGAPSKRGRKNVLEMLLQCCFLLSTKMKCTLNNTVWIYRIVNFVETYQFVKKSIFEMELLFQSMLNSMSL</sequence>
<evidence type="ECO:0000313" key="2">
    <source>
        <dbReference type="Proteomes" id="UP001497382"/>
    </source>
</evidence>
<evidence type="ECO:0000313" key="1">
    <source>
        <dbReference type="EMBL" id="CAL1264953.1"/>
    </source>
</evidence>
<keyword evidence="2" id="KW-1185">Reference proteome</keyword>
<name>A0AAV1Z3H7_9ARAC</name>